<feature type="transmembrane region" description="Helical" evidence="1">
    <location>
        <begin position="157"/>
        <end position="180"/>
    </location>
</feature>
<gene>
    <name evidence="2" type="ORF">JOC27_001077</name>
</gene>
<feature type="transmembrane region" description="Helical" evidence="1">
    <location>
        <begin position="186"/>
        <end position="204"/>
    </location>
</feature>
<feature type="transmembrane region" description="Helical" evidence="1">
    <location>
        <begin position="115"/>
        <end position="137"/>
    </location>
</feature>
<evidence type="ECO:0000313" key="3">
    <source>
        <dbReference type="Proteomes" id="UP000823201"/>
    </source>
</evidence>
<dbReference type="RefSeq" id="WP_205005959.1">
    <property type="nucleotide sequence ID" value="NZ_CBCRXA010000005.1"/>
</dbReference>
<name>A0ABS2Q7A9_9BACL</name>
<dbReference type="InterPro" id="IPR037219">
    <property type="entry name" value="Peptidase_M41-like"/>
</dbReference>
<dbReference type="Proteomes" id="UP000823201">
    <property type="component" value="Unassembled WGS sequence"/>
</dbReference>
<dbReference type="EMBL" id="JAFBEV010000007">
    <property type="protein sequence ID" value="MBM7657628.1"/>
    <property type="molecule type" value="Genomic_DNA"/>
</dbReference>
<feature type="transmembrane region" description="Helical" evidence="1">
    <location>
        <begin position="55"/>
        <end position="78"/>
    </location>
</feature>
<feature type="transmembrane region" description="Helical" evidence="1">
    <location>
        <begin position="216"/>
        <end position="233"/>
    </location>
</feature>
<organism evidence="2 3">
    <name type="scientific">Sporolactobacillus spathodeae</name>
    <dbReference type="NCBI Taxonomy" id="1465502"/>
    <lineage>
        <taxon>Bacteria</taxon>
        <taxon>Bacillati</taxon>
        <taxon>Bacillota</taxon>
        <taxon>Bacilli</taxon>
        <taxon>Bacillales</taxon>
        <taxon>Sporolactobacillaceae</taxon>
        <taxon>Sporolactobacillus</taxon>
    </lineage>
</organism>
<keyword evidence="1" id="KW-0472">Membrane</keyword>
<keyword evidence="1" id="KW-1133">Transmembrane helix</keyword>
<protein>
    <submittedName>
        <fullName evidence="2">MFS family permease</fullName>
    </submittedName>
</protein>
<evidence type="ECO:0000313" key="2">
    <source>
        <dbReference type="EMBL" id="MBM7657628.1"/>
    </source>
</evidence>
<keyword evidence="1" id="KW-0812">Transmembrane</keyword>
<evidence type="ECO:0000256" key="1">
    <source>
        <dbReference type="SAM" id="Phobius"/>
    </source>
</evidence>
<dbReference type="SUPFAM" id="SSF140990">
    <property type="entry name" value="FtsH protease domain-like"/>
    <property type="match status" value="1"/>
</dbReference>
<feature type="transmembrane region" description="Helical" evidence="1">
    <location>
        <begin position="253"/>
        <end position="274"/>
    </location>
</feature>
<feature type="transmembrane region" description="Helical" evidence="1">
    <location>
        <begin position="6"/>
        <end position="35"/>
    </location>
</feature>
<keyword evidence="3" id="KW-1185">Reference proteome</keyword>
<sequence length="281" mass="31766">MFHSWYIALALNIIWLSFLQFFSLLGGLLIAGLLLGSMEQQTNARTIQVFGMKGIYATAWIGTPIHELGHALLCLLFRHQITAIKWFQRPDDHGTIGYVMHRYHPESFYQKTGNLFIGVAPLFSGSLAIMAAAYLLLPPNSRDFFGSLIAFRQTLSLLNPASWLFWLQTFIAMMGALFSPVNFYDLNYWLFLWLSVSIASHMSLSQEDIKGASSGAGLFFLLCLLASFLSYSLDPSLGRQLITGIGRVNFELMLLLSIALIFSFAKWVVMLIIWQIKKCFH</sequence>
<comment type="caution">
    <text evidence="2">The sequence shown here is derived from an EMBL/GenBank/DDBJ whole genome shotgun (WGS) entry which is preliminary data.</text>
</comment>
<proteinExistence type="predicted"/>
<accession>A0ABS2Q7A9</accession>
<reference evidence="2 3" key="1">
    <citation type="submission" date="2021-01" db="EMBL/GenBank/DDBJ databases">
        <title>Genomic Encyclopedia of Type Strains, Phase IV (KMG-IV): sequencing the most valuable type-strain genomes for metagenomic binning, comparative biology and taxonomic classification.</title>
        <authorList>
            <person name="Goeker M."/>
        </authorList>
    </citation>
    <scope>NUCLEOTIDE SEQUENCE [LARGE SCALE GENOMIC DNA]</scope>
    <source>
        <strain evidence="2 3">DSM 100968</strain>
    </source>
</reference>